<feature type="region of interest" description="Disordered" evidence="14">
    <location>
        <begin position="680"/>
        <end position="749"/>
    </location>
</feature>
<accession>A0A2Z4J3V4</accession>
<dbReference type="KEGG" id="scad:DN051_25405"/>
<dbReference type="InterPro" id="IPR017790">
    <property type="entry name" value="Penicillin-binding_protein_2"/>
</dbReference>
<evidence type="ECO:0000313" key="19">
    <source>
        <dbReference type="Proteomes" id="UP000249616"/>
    </source>
</evidence>
<dbReference type="NCBIfam" id="TIGR03423">
    <property type="entry name" value="pbp2_mrdA"/>
    <property type="match status" value="1"/>
</dbReference>
<keyword evidence="10" id="KW-0573">Peptidoglycan synthesis</keyword>
<keyword evidence="5" id="KW-0997">Cell inner membrane</keyword>
<dbReference type="InterPro" id="IPR001460">
    <property type="entry name" value="PCN-bd_Tpept"/>
</dbReference>
<evidence type="ECO:0000256" key="7">
    <source>
        <dbReference type="ARBA" id="ARBA00022692"/>
    </source>
</evidence>
<evidence type="ECO:0000256" key="5">
    <source>
        <dbReference type="ARBA" id="ARBA00022519"/>
    </source>
</evidence>
<evidence type="ECO:0000256" key="14">
    <source>
        <dbReference type="SAM" id="MobiDB-lite"/>
    </source>
</evidence>
<gene>
    <name evidence="18" type="primary">mrdA</name>
    <name evidence="18" type="ORF">DN051_25405</name>
</gene>
<evidence type="ECO:0000256" key="12">
    <source>
        <dbReference type="ARBA" id="ARBA00023136"/>
    </source>
</evidence>
<keyword evidence="11 15" id="KW-1133">Transmembrane helix</keyword>
<keyword evidence="9" id="KW-0133">Cell shape</keyword>
<dbReference type="Proteomes" id="UP000249616">
    <property type="component" value="Chromosome"/>
</dbReference>
<dbReference type="GO" id="GO:0006508">
    <property type="term" value="P:proteolysis"/>
    <property type="evidence" value="ECO:0007669"/>
    <property type="project" value="UniProtKB-KW"/>
</dbReference>
<feature type="transmembrane region" description="Helical" evidence="15">
    <location>
        <begin position="17"/>
        <end position="37"/>
    </location>
</feature>
<feature type="compositionally biased region" description="Basic residues" evidence="14">
    <location>
        <begin position="734"/>
        <end position="749"/>
    </location>
</feature>
<evidence type="ECO:0000256" key="9">
    <source>
        <dbReference type="ARBA" id="ARBA00022960"/>
    </source>
</evidence>
<dbReference type="Pfam" id="PF00905">
    <property type="entry name" value="Transpeptidase"/>
    <property type="match status" value="1"/>
</dbReference>
<dbReference type="InterPro" id="IPR050515">
    <property type="entry name" value="Beta-lactam/transpept"/>
</dbReference>
<evidence type="ECO:0000313" key="18">
    <source>
        <dbReference type="EMBL" id="AWW39586.1"/>
    </source>
</evidence>
<dbReference type="GO" id="GO:0009252">
    <property type="term" value="P:peptidoglycan biosynthetic process"/>
    <property type="evidence" value="ECO:0007669"/>
    <property type="project" value="UniProtKB-KW"/>
</dbReference>
<comment type="subcellular location">
    <subcellularLocation>
        <location evidence="2">Cell membrane</location>
    </subcellularLocation>
    <subcellularLocation>
        <location evidence="1">Membrane</location>
        <topology evidence="1">Single-pass membrane protein</topology>
    </subcellularLocation>
</comment>
<organism evidence="18 19">
    <name type="scientific">Streptomyces cadmiisoli</name>
    <dbReference type="NCBI Taxonomy" id="2184053"/>
    <lineage>
        <taxon>Bacteria</taxon>
        <taxon>Bacillati</taxon>
        <taxon>Actinomycetota</taxon>
        <taxon>Actinomycetes</taxon>
        <taxon>Kitasatosporales</taxon>
        <taxon>Streptomycetaceae</taxon>
        <taxon>Streptomyces</taxon>
        <taxon>Streptomyces aurantiacus group</taxon>
    </lineage>
</organism>
<dbReference type="GO" id="GO:0009002">
    <property type="term" value="F:serine-type D-Ala-D-Ala carboxypeptidase activity"/>
    <property type="evidence" value="ECO:0007669"/>
    <property type="project" value="InterPro"/>
</dbReference>
<evidence type="ECO:0000256" key="13">
    <source>
        <dbReference type="ARBA" id="ARBA00023316"/>
    </source>
</evidence>
<dbReference type="Gene3D" id="3.90.1310.10">
    <property type="entry name" value="Penicillin-binding protein 2a (Domain 2)"/>
    <property type="match status" value="1"/>
</dbReference>
<keyword evidence="19" id="KW-1185">Reference proteome</keyword>
<evidence type="ECO:0000256" key="1">
    <source>
        <dbReference type="ARBA" id="ARBA00004167"/>
    </source>
</evidence>
<feature type="domain" description="Penicillin-binding protein transpeptidase" evidence="16">
    <location>
        <begin position="298"/>
        <end position="657"/>
    </location>
</feature>
<evidence type="ECO:0000256" key="6">
    <source>
        <dbReference type="ARBA" id="ARBA00022670"/>
    </source>
</evidence>
<dbReference type="RefSeq" id="WP_053761089.1">
    <property type="nucleotide sequence ID" value="NZ_CBDRHE010000003.1"/>
</dbReference>
<dbReference type="EMBL" id="CP030073">
    <property type="protein sequence ID" value="AWW39586.1"/>
    <property type="molecule type" value="Genomic_DNA"/>
</dbReference>
<dbReference type="GO" id="GO:0005886">
    <property type="term" value="C:plasma membrane"/>
    <property type="evidence" value="ECO:0007669"/>
    <property type="project" value="UniProtKB-SubCell"/>
</dbReference>
<dbReference type="GO" id="GO:0008658">
    <property type="term" value="F:penicillin binding"/>
    <property type="evidence" value="ECO:0007669"/>
    <property type="project" value="InterPro"/>
</dbReference>
<dbReference type="SUPFAM" id="SSF56601">
    <property type="entry name" value="beta-lactamase/transpeptidase-like"/>
    <property type="match status" value="1"/>
</dbReference>
<evidence type="ECO:0000259" key="16">
    <source>
        <dbReference type="Pfam" id="PF00905"/>
    </source>
</evidence>
<evidence type="ECO:0000256" key="3">
    <source>
        <dbReference type="ARBA" id="ARBA00007171"/>
    </source>
</evidence>
<protein>
    <submittedName>
        <fullName evidence="18">Penicillin-binding protein 2</fullName>
    </submittedName>
</protein>
<dbReference type="PANTHER" id="PTHR30627">
    <property type="entry name" value="PEPTIDOGLYCAN D,D-TRANSPEPTIDASE"/>
    <property type="match status" value="1"/>
</dbReference>
<name>A0A2Z4J3V4_9ACTN</name>
<feature type="compositionally biased region" description="Polar residues" evidence="14">
    <location>
        <begin position="705"/>
        <end position="716"/>
    </location>
</feature>
<reference evidence="18 19" key="1">
    <citation type="journal article" date="2019" name="Int. J. Syst. Evol. Microbiol.">
        <title>Streptomyces cadmiisoli sp. nov., a novel actinomycete isolated from cadmium-contaminated soil.</title>
        <authorList>
            <person name="Li K."/>
            <person name="Tang X."/>
            <person name="Zhao J."/>
            <person name="Guo Y."/>
            <person name="Tang Y."/>
            <person name="Gao J."/>
        </authorList>
    </citation>
    <scope>NUCLEOTIDE SEQUENCE [LARGE SCALE GENOMIC DNA]</scope>
    <source>
        <strain evidence="18 19">ZFG47</strain>
    </source>
</reference>
<keyword evidence="8" id="KW-0378">Hydrolase</keyword>
<evidence type="ECO:0000256" key="15">
    <source>
        <dbReference type="SAM" id="Phobius"/>
    </source>
</evidence>
<evidence type="ECO:0000259" key="17">
    <source>
        <dbReference type="Pfam" id="PF03717"/>
    </source>
</evidence>
<dbReference type="SUPFAM" id="SSF56519">
    <property type="entry name" value="Penicillin binding protein dimerisation domain"/>
    <property type="match status" value="1"/>
</dbReference>
<dbReference type="InterPro" id="IPR012338">
    <property type="entry name" value="Beta-lactam/transpept-like"/>
</dbReference>
<evidence type="ECO:0000256" key="4">
    <source>
        <dbReference type="ARBA" id="ARBA00022475"/>
    </source>
</evidence>
<dbReference type="Pfam" id="PF03717">
    <property type="entry name" value="PBP_dimer"/>
    <property type="match status" value="1"/>
</dbReference>
<evidence type="ECO:0000256" key="10">
    <source>
        <dbReference type="ARBA" id="ARBA00022984"/>
    </source>
</evidence>
<dbReference type="GO" id="GO:0071555">
    <property type="term" value="P:cell wall organization"/>
    <property type="evidence" value="ECO:0007669"/>
    <property type="project" value="UniProtKB-KW"/>
</dbReference>
<feature type="domain" description="Penicillin-binding protein dimerisation" evidence="17">
    <location>
        <begin position="60"/>
        <end position="246"/>
    </location>
</feature>
<dbReference type="PANTHER" id="PTHR30627:SF2">
    <property type="entry name" value="PEPTIDOGLYCAN D,D-TRANSPEPTIDASE MRDA"/>
    <property type="match status" value="1"/>
</dbReference>
<evidence type="ECO:0000256" key="11">
    <source>
        <dbReference type="ARBA" id="ARBA00022989"/>
    </source>
</evidence>
<keyword evidence="13" id="KW-0961">Cell wall biogenesis/degradation</keyword>
<keyword evidence="12 15" id="KW-0472">Membrane</keyword>
<dbReference type="InterPro" id="IPR036138">
    <property type="entry name" value="PBP_dimer_sf"/>
</dbReference>
<comment type="similarity">
    <text evidence="3">Belongs to the transpeptidase family.</text>
</comment>
<dbReference type="Gene3D" id="3.40.710.10">
    <property type="entry name" value="DD-peptidase/beta-lactamase superfamily"/>
    <property type="match status" value="1"/>
</dbReference>
<keyword evidence="4" id="KW-1003">Cell membrane</keyword>
<evidence type="ECO:0000256" key="8">
    <source>
        <dbReference type="ARBA" id="ARBA00022801"/>
    </source>
</evidence>
<evidence type="ECO:0000256" key="2">
    <source>
        <dbReference type="ARBA" id="ARBA00004236"/>
    </source>
</evidence>
<proteinExistence type="inferred from homology"/>
<dbReference type="GO" id="GO:0008360">
    <property type="term" value="P:regulation of cell shape"/>
    <property type="evidence" value="ECO:0007669"/>
    <property type="project" value="UniProtKB-KW"/>
</dbReference>
<keyword evidence="6" id="KW-0645">Protease</keyword>
<dbReference type="AlphaFoldDB" id="A0A2Z4J3V4"/>
<sequence>MTNIPETGRTPRVQTRLVIIQVLVLSLLATLGGRLWYLQIREGEAYAKEASGNHVQQVVQPAVRGSILDARGVPLADNETRLVVSASRTELLKMKDDGEAVLTKLAAVLRMEPEEVRAKVRLCDAETPQPCWNGSPYQPIPITDEATARQALQIRERAEDFPGITAEPQAVRRYPGPGVANTAQVLGYLSPVTDVEIQKAQNSESPYLRSDQVGRSGLERQYDQELRGKAGVTRYEVDNLGRVIGQAESDAAQPGSNLVTSIDARVQRVAEFELNEAMKAARKEWDRNTNERYKADAGAVVVMEARTGRVVAMASNPTYDPNAWVGGISAKDYQRLTGKSSNYPLLNRAIQGQAAPGSIFKVVSTAAAVQAGYDFNGGYECSSSYSVGGQVFKNFESQNHGAIDLGRALEVSCDTVYYRLAHSEWQRDGGINPKGKPKDHFFKAAHQFGLGKETGIDLPNEVTGRVPDREWKQRYWKANKDAWCKTGKKNGDYVERIAYENCLEGNKMRAGDEINYSIGQGDTLVTPIQMATIYAAIANGGTLYAPTVGKAIVSADGRQVSEIKPESHGKLPVNRQTLSQMDKALEGVATRGTAAWRFGGWPQDKIPMHAKTGTAEVYGKQTTSWFATYTDDYAIVMTISQGGTGSGASGPAVRNLYDALYGISDDGTITKKNALLPTPQKALPKIRPDGSIVAPKISKDPAKEQQASQKAPQESQGPVDPAATASTPTTGNRNTRRRQRRGGRRRMHT</sequence>
<dbReference type="GO" id="GO:0071972">
    <property type="term" value="F:peptidoglycan L,D-transpeptidase activity"/>
    <property type="evidence" value="ECO:0007669"/>
    <property type="project" value="TreeGrafter"/>
</dbReference>
<dbReference type="InterPro" id="IPR005311">
    <property type="entry name" value="PBP_dimer"/>
</dbReference>
<keyword evidence="7 15" id="KW-0812">Transmembrane</keyword>